<dbReference type="Proteomes" id="UP000275069">
    <property type="component" value="Chromosome"/>
</dbReference>
<dbReference type="Pfam" id="PF00491">
    <property type="entry name" value="Arginase"/>
    <property type="match status" value="1"/>
</dbReference>
<dbReference type="CDD" id="cd09999">
    <property type="entry name" value="Arginase-like_1"/>
    <property type="match status" value="1"/>
</dbReference>
<dbReference type="InterPro" id="IPR006035">
    <property type="entry name" value="Ureohydrolase"/>
</dbReference>
<evidence type="ECO:0000313" key="5">
    <source>
        <dbReference type="EMBL" id="AYG04359.1"/>
    </source>
</evidence>
<organism evidence="5 6">
    <name type="scientific">Gryllotalpicola protaetiae</name>
    <dbReference type="NCBI Taxonomy" id="2419771"/>
    <lineage>
        <taxon>Bacteria</taxon>
        <taxon>Bacillati</taxon>
        <taxon>Actinomycetota</taxon>
        <taxon>Actinomycetes</taxon>
        <taxon>Micrococcales</taxon>
        <taxon>Microbacteriaceae</taxon>
        <taxon>Gryllotalpicola</taxon>
    </lineage>
</organism>
<keyword evidence="6" id="KW-1185">Reference proteome</keyword>
<protein>
    <submittedName>
        <fullName evidence="5">Arginase family protein</fullName>
    </submittedName>
</protein>
<reference evidence="5 6" key="1">
    <citation type="submission" date="2018-09" db="EMBL/GenBank/DDBJ databases">
        <title>Genome sequencing of strain 2DFW10M-5.</title>
        <authorList>
            <person name="Heo J."/>
            <person name="Kim S.-J."/>
            <person name="Kwon S.-W."/>
        </authorList>
    </citation>
    <scope>NUCLEOTIDE SEQUENCE [LARGE SCALE GENOMIC DNA]</scope>
    <source>
        <strain evidence="5 6">2DFW10M-5</strain>
    </source>
</reference>
<keyword evidence="1" id="KW-0479">Metal-binding</keyword>
<dbReference type="PANTHER" id="PTHR43782">
    <property type="entry name" value="ARGINASE"/>
    <property type="match status" value="1"/>
</dbReference>
<comment type="similarity">
    <text evidence="4">Belongs to the arginase family.</text>
</comment>
<dbReference type="GO" id="GO:0030145">
    <property type="term" value="F:manganese ion binding"/>
    <property type="evidence" value="ECO:0007669"/>
    <property type="project" value="TreeGrafter"/>
</dbReference>
<dbReference type="InterPro" id="IPR023696">
    <property type="entry name" value="Ureohydrolase_dom_sf"/>
</dbReference>
<dbReference type="PRINTS" id="PR00116">
    <property type="entry name" value="ARGINASE"/>
</dbReference>
<accession>A0A387BTJ3</accession>
<dbReference type="GO" id="GO:0004053">
    <property type="term" value="F:arginase activity"/>
    <property type="evidence" value="ECO:0007669"/>
    <property type="project" value="TreeGrafter"/>
</dbReference>
<dbReference type="AlphaFoldDB" id="A0A387BTJ3"/>
<sequence>MPARFLVVPQWQGSGSSRAMRLADGANAIAGDLPAAATTPVEVRVEAGESLGTGVHRFSSIHAIADQVRAALDTFDDDETVFLIGGDCGADLAPAARAAERNEGLLMVWFDAHGDLHTPESSPSGTFSGMVLRTLLGDGAEGLASRQPAFTPDRVVHAGARALDDAEVEYLAASGIRSLTVDELATPDAIIAAAEATGATKIYLHVDLDVLDPAIIAGVGYPEPFGLAVEQLTSAIRALRARFELVGGAVTGFAPASPEAAASDLSAILRVLAALTRPLPTPNPTEDA</sequence>
<dbReference type="RefSeq" id="WP_120789889.1">
    <property type="nucleotide sequence ID" value="NZ_CP032624.1"/>
</dbReference>
<dbReference type="KEGG" id="gry:D7I44_13030"/>
<proteinExistence type="inferred from homology"/>
<evidence type="ECO:0000256" key="2">
    <source>
        <dbReference type="ARBA" id="ARBA00022801"/>
    </source>
</evidence>
<gene>
    <name evidence="5" type="ORF">D7I44_13030</name>
</gene>
<dbReference type="EMBL" id="CP032624">
    <property type="protein sequence ID" value="AYG04359.1"/>
    <property type="molecule type" value="Genomic_DNA"/>
</dbReference>
<evidence type="ECO:0000256" key="4">
    <source>
        <dbReference type="PROSITE-ProRule" id="PRU00742"/>
    </source>
</evidence>
<name>A0A387BTJ3_9MICO</name>
<dbReference type="Gene3D" id="3.40.800.10">
    <property type="entry name" value="Ureohydrolase domain"/>
    <property type="match status" value="1"/>
</dbReference>
<dbReference type="PROSITE" id="PS51409">
    <property type="entry name" value="ARGINASE_2"/>
    <property type="match status" value="1"/>
</dbReference>
<evidence type="ECO:0000256" key="1">
    <source>
        <dbReference type="ARBA" id="ARBA00022723"/>
    </source>
</evidence>
<dbReference type="SUPFAM" id="SSF52768">
    <property type="entry name" value="Arginase/deacetylase"/>
    <property type="match status" value="1"/>
</dbReference>
<dbReference type="PANTHER" id="PTHR43782:SF3">
    <property type="entry name" value="ARGINASE"/>
    <property type="match status" value="1"/>
</dbReference>
<dbReference type="GO" id="GO:0005829">
    <property type="term" value="C:cytosol"/>
    <property type="evidence" value="ECO:0007669"/>
    <property type="project" value="TreeGrafter"/>
</dbReference>
<evidence type="ECO:0000313" key="6">
    <source>
        <dbReference type="Proteomes" id="UP000275069"/>
    </source>
</evidence>
<dbReference type="OrthoDB" id="7331788at2"/>
<keyword evidence="2" id="KW-0378">Hydrolase</keyword>
<evidence type="ECO:0000256" key="3">
    <source>
        <dbReference type="ARBA" id="ARBA00023211"/>
    </source>
</evidence>
<keyword evidence="3" id="KW-0464">Manganese</keyword>